<sequence length="298" mass="31887">MMSKSFLKNEDGSVIVIVAFCMSIFIACTALVVDFGSLYLEKSRLQKIVDAAVLAGAQELPSNRNRAVQEINKTILANNGDLDDFHISLSNNNTVVEVIGNKKGTLFFAKALGITEPKIEAKARIQLEALIAGTGAIPLGVQPTSNLSFGMLQTLMVTDSTNGNFGAVALTGSGASSFEADFTNGYTHELSVNTVLRTETGQMAGPTSRAVSSRISKCSNATYLNYPKNCPRVVLLPVIEPISNREVRVVGFATFFLENVSSNNQGAAVTGRFIEMTYPGTTGVTQTSFGTFGYRINQ</sequence>
<proteinExistence type="predicted"/>
<accession>A0ABS6JD37</accession>
<dbReference type="PROSITE" id="PS51257">
    <property type="entry name" value="PROKAR_LIPOPROTEIN"/>
    <property type="match status" value="1"/>
</dbReference>
<evidence type="ECO:0000313" key="4">
    <source>
        <dbReference type="Proteomes" id="UP000784880"/>
    </source>
</evidence>
<dbReference type="EMBL" id="JAHQCS010000077">
    <property type="protein sequence ID" value="MBU9711583.1"/>
    <property type="molecule type" value="Genomic_DNA"/>
</dbReference>
<name>A0ABS6JD37_9BACI</name>
<evidence type="ECO:0000256" key="1">
    <source>
        <dbReference type="SAM" id="Phobius"/>
    </source>
</evidence>
<protein>
    <submittedName>
        <fullName evidence="3">Tad domain-containing protein</fullName>
    </submittedName>
</protein>
<evidence type="ECO:0000259" key="2">
    <source>
        <dbReference type="Pfam" id="PF13400"/>
    </source>
</evidence>
<reference evidence="3 4" key="1">
    <citation type="submission" date="2021-06" db="EMBL/GenBank/DDBJ databases">
        <title>Bacillus sp. RD4P76, an endophyte from a halophyte.</title>
        <authorList>
            <person name="Sun J.-Q."/>
        </authorList>
    </citation>
    <scope>NUCLEOTIDE SEQUENCE [LARGE SCALE GENOMIC DNA]</scope>
    <source>
        <strain evidence="3 4">CGMCC 1.15917</strain>
    </source>
</reference>
<keyword evidence="4" id="KW-1185">Reference proteome</keyword>
<dbReference type="Pfam" id="PF13400">
    <property type="entry name" value="Tad"/>
    <property type="match status" value="1"/>
</dbReference>
<comment type="caution">
    <text evidence="3">The sequence shown here is derived from an EMBL/GenBank/DDBJ whole genome shotgun (WGS) entry which is preliminary data.</text>
</comment>
<keyword evidence="1" id="KW-1133">Transmembrane helix</keyword>
<dbReference type="RefSeq" id="WP_217065537.1">
    <property type="nucleotide sequence ID" value="NZ_JAHQCS010000077.1"/>
</dbReference>
<organism evidence="3 4">
    <name type="scientific">Evansella tamaricis</name>
    <dbReference type="NCBI Taxonomy" id="2069301"/>
    <lineage>
        <taxon>Bacteria</taxon>
        <taxon>Bacillati</taxon>
        <taxon>Bacillota</taxon>
        <taxon>Bacilli</taxon>
        <taxon>Bacillales</taxon>
        <taxon>Bacillaceae</taxon>
        <taxon>Evansella</taxon>
    </lineage>
</organism>
<evidence type="ECO:0000313" key="3">
    <source>
        <dbReference type="EMBL" id="MBU9711583.1"/>
    </source>
</evidence>
<feature type="transmembrane region" description="Helical" evidence="1">
    <location>
        <begin position="12"/>
        <end position="40"/>
    </location>
</feature>
<feature type="domain" description="Putative Flp pilus-assembly TadG-like N-terminal" evidence="2">
    <location>
        <begin position="12"/>
        <end position="58"/>
    </location>
</feature>
<dbReference type="Proteomes" id="UP000784880">
    <property type="component" value="Unassembled WGS sequence"/>
</dbReference>
<gene>
    <name evidence="3" type="ORF">KS419_07530</name>
</gene>
<keyword evidence="1" id="KW-0472">Membrane</keyword>
<dbReference type="InterPro" id="IPR028087">
    <property type="entry name" value="Tad_N"/>
</dbReference>
<keyword evidence="1" id="KW-0812">Transmembrane</keyword>